<dbReference type="PANTHER" id="PTHR23149">
    <property type="entry name" value="G PATCH DOMAIN CONTAINING PROTEIN"/>
    <property type="match status" value="1"/>
</dbReference>
<accession>A0A0C9R1H7</accession>
<dbReference type="InterPro" id="IPR000467">
    <property type="entry name" value="G_patch_dom"/>
</dbReference>
<dbReference type="GO" id="GO:0003676">
    <property type="term" value="F:nucleic acid binding"/>
    <property type="evidence" value="ECO:0007669"/>
    <property type="project" value="InterPro"/>
</dbReference>
<dbReference type="InterPro" id="IPR050656">
    <property type="entry name" value="PINX1"/>
</dbReference>
<sequence>MADNAFARGILEKYGWTEGKGLGKSETGIAKALKPKLKFDTAGVGHKIDLTSQWWSKAFNDAAKSIKVDMSEGTTTVSKAPKKEKKKAFPRNSYSGFIKAGIQEGNNWVQASPAVEKHHNTEEDESSERIPDEELFKACGGLTAHKAARHGHRMSGKLKRVQEQEDGLLCMPSSGRDKLPNKRAALLKDSCQVSAQDDGSPNMMPKQLKKKSHKRQKRKLKHDAVDVG</sequence>
<dbReference type="AlphaFoldDB" id="A0A0C9R1H7"/>
<dbReference type="PANTHER" id="PTHR23149:SF9">
    <property type="entry name" value="G PATCH DOMAIN-CONTAINING PROTEIN 4"/>
    <property type="match status" value="1"/>
</dbReference>
<feature type="region of interest" description="Disordered" evidence="2">
    <location>
        <begin position="191"/>
        <end position="228"/>
    </location>
</feature>
<evidence type="ECO:0000259" key="3">
    <source>
        <dbReference type="PROSITE" id="PS50174"/>
    </source>
</evidence>
<reference evidence="4" key="1">
    <citation type="journal article" date="2015" name="PLoS ONE">
        <title>An Insight into the Sialome of the Lone Star Tick, Amblyomma americanum, with a Glimpse on Its Time Dependent Gene Expression.</title>
        <authorList>
            <person name="Karim S."/>
            <person name="Ribeiro J.M."/>
        </authorList>
    </citation>
    <scope>NUCLEOTIDE SEQUENCE</scope>
    <source>
        <tissue evidence="4">Salivary gland</tissue>
    </source>
</reference>
<evidence type="ECO:0000256" key="2">
    <source>
        <dbReference type="SAM" id="MobiDB-lite"/>
    </source>
</evidence>
<feature type="compositionally biased region" description="Basic residues" evidence="2">
    <location>
        <begin position="207"/>
        <end position="221"/>
    </location>
</feature>
<evidence type="ECO:0000313" key="4">
    <source>
        <dbReference type="EMBL" id="JAG90845.1"/>
    </source>
</evidence>
<protein>
    <recommendedName>
        <fullName evidence="1">G patch domain-containing protein 4</fullName>
    </recommendedName>
</protein>
<dbReference type="GO" id="GO:0005730">
    <property type="term" value="C:nucleolus"/>
    <property type="evidence" value="ECO:0007669"/>
    <property type="project" value="TreeGrafter"/>
</dbReference>
<dbReference type="SMART" id="SM00443">
    <property type="entry name" value="G_patch"/>
    <property type="match status" value="1"/>
</dbReference>
<feature type="domain" description="G-patch" evidence="3">
    <location>
        <begin position="3"/>
        <end position="49"/>
    </location>
</feature>
<name>A0A0C9R1H7_AMBAM</name>
<dbReference type="EMBL" id="GBZX01001895">
    <property type="protein sequence ID" value="JAG90845.1"/>
    <property type="molecule type" value="mRNA"/>
</dbReference>
<dbReference type="PROSITE" id="PS50174">
    <property type="entry name" value="G_PATCH"/>
    <property type="match status" value="1"/>
</dbReference>
<proteinExistence type="evidence at transcript level"/>
<dbReference type="Pfam" id="PF01585">
    <property type="entry name" value="G-patch"/>
    <property type="match status" value="1"/>
</dbReference>
<organism evidence="4">
    <name type="scientific">Amblyomma americanum</name>
    <name type="common">Lone star tick</name>
    <dbReference type="NCBI Taxonomy" id="6943"/>
    <lineage>
        <taxon>Eukaryota</taxon>
        <taxon>Metazoa</taxon>
        <taxon>Ecdysozoa</taxon>
        <taxon>Arthropoda</taxon>
        <taxon>Chelicerata</taxon>
        <taxon>Arachnida</taxon>
        <taxon>Acari</taxon>
        <taxon>Parasitiformes</taxon>
        <taxon>Ixodida</taxon>
        <taxon>Ixodoidea</taxon>
        <taxon>Ixodidae</taxon>
        <taxon>Amblyomminae</taxon>
        <taxon>Amblyomma</taxon>
    </lineage>
</organism>
<evidence type="ECO:0000256" key="1">
    <source>
        <dbReference type="ARBA" id="ARBA00040365"/>
    </source>
</evidence>